<sequence>MSLIVEQAIYEIRLLADNVPDGKHIVTGDIRKLSARLYREIKDKTIDNVFSLCEELLEEYSWGLGVIAFDWAYRAKGQYSEDTYEIFYGWLKKYVHGWGDCDDFCTHAFGELLRRYKSLFSKVMEWTKDEDYWVRRASAVILIPAILHKDYEGINPLMISDLLMSDEHDLVQKGYGWMLKSLSQVDMETVTNYLIDNHTQMPRTAYRYALEKYDQETRTKLMSL</sequence>
<protein>
    <recommendedName>
        <fullName evidence="3">DNA alkylation repair protein</fullName>
    </recommendedName>
</protein>
<dbReference type="SUPFAM" id="SSF48371">
    <property type="entry name" value="ARM repeat"/>
    <property type="match status" value="1"/>
</dbReference>
<dbReference type="Pfam" id="PF08713">
    <property type="entry name" value="DNA_alkylation"/>
    <property type="match status" value="1"/>
</dbReference>
<dbReference type="EMBL" id="CVRQ01000034">
    <property type="protein sequence ID" value="CRL41422.1"/>
    <property type="molecule type" value="Genomic_DNA"/>
</dbReference>
<organism evidence="1 2">
    <name type="scientific">Agathobacter rectalis</name>
    <dbReference type="NCBI Taxonomy" id="39491"/>
    <lineage>
        <taxon>Bacteria</taxon>
        <taxon>Bacillati</taxon>
        <taxon>Bacillota</taxon>
        <taxon>Clostridia</taxon>
        <taxon>Lachnospirales</taxon>
        <taxon>Lachnospiraceae</taxon>
        <taxon>Agathobacter</taxon>
    </lineage>
</organism>
<evidence type="ECO:0000313" key="1">
    <source>
        <dbReference type="EMBL" id="CRL41422.1"/>
    </source>
</evidence>
<dbReference type="AlphaFoldDB" id="A0A0M6WUI9"/>
<evidence type="ECO:0000313" key="2">
    <source>
        <dbReference type="Proteomes" id="UP000049472"/>
    </source>
</evidence>
<dbReference type="CDD" id="cd06561">
    <property type="entry name" value="AlkD_like"/>
    <property type="match status" value="1"/>
</dbReference>
<dbReference type="PANTHER" id="PTHR34070">
    <property type="entry name" value="ARMADILLO-TYPE FOLD"/>
    <property type="match status" value="1"/>
</dbReference>
<name>A0A0M6WUI9_9FIRM</name>
<dbReference type="Proteomes" id="UP000049472">
    <property type="component" value="Unassembled WGS sequence"/>
</dbReference>
<accession>A0A0M6WUI9</accession>
<dbReference type="InterPro" id="IPR016024">
    <property type="entry name" value="ARM-type_fold"/>
</dbReference>
<dbReference type="RefSeq" id="WP_055062580.1">
    <property type="nucleotide sequence ID" value="NZ_CVRQ01000034.1"/>
</dbReference>
<reference evidence="2" key="1">
    <citation type="submission" date="2015-05" db="EMBL/GenBank/DDBJ databases">
        <authorList>
            <consortium name="Pathogen Informatics"/>
        </authorList>
    </citation>
    <scope>NUCLEOTIDE SEQUENCE [LARGE SCALE GENOMIC DNA]</scope>
    <source>
        <strain evidence="2">T1-815</strain>
    </source>
</reference>
<dbReference type="InterPro" id="IPR014825">
    <property type="entry name" value="DNA_alkylation"/>
</dbReference>
<evidence type="ECO:0008006" key="3">
    <source>
        <dbReference type="Google" id="ProtNLM"/>
    </source>
</evidence>
<dbReference type="Gene3D" id="1.25.10.90">
    <property type="match status" value="1"/>
</dbReference>
<proteinExistence type="predicted"/>
<gene>
    <name evidence="1" type="ORF">T1815_26921</name>
</gene>
<dbReference type="PANTHER" id="PTHR34070:SF1">
    <property type="entry name" value="DNA ALKYLATION REPAIR PROTEIN"/>
    <property type="match status" value="1"/>
</dbReference>
<keyword evidence="2" id="KW-1185">Reference proteome</keyword>